<organism evidence="1 2">
    <name type="scientific">Vigna unguiculata</name>
    <name type="common">Cowpea</name>
    <dbReference type="NCBI Taxonomy" id="3917"/>
    <lineage>
        <taxon>Eukaryota</taxon>
        <taxon>Viridiplantae</taxon>
        <taxon>Streptophyta</taxon>
        <taxon>Embryophyta</taxon>
        <taxon>Tracheophyta</taxon>
        <taxon>Spermatophyta</taxon>
        <taxon>Magnoliopsida</taxon>
        <taxon>eudicotyledons</taxon>
        <taxon>Gunneridae</taxon>
        <taxon>Pentapetalae</taxon>
        <taxon>rosids</taxon>
        <taxon>fabids</taxon>
        <taxon>Fabales</taxon>
        <taxon>Fabaceae</taxon>
        <taxon>Papilionoideae</taxon>
        <taxon>50 kb inversion clade</taxon>
        <taxon>NPAAA clade</taxon>
        <taxon>indigoferoid/millettioid clade</taxon>
        <taxon>Phaseoleae</taxon>
        <taxon>Vigna</taxon>
    </lineage>
</organism>
<evidence type="ECO:0000313" key="2">
    <source>
        <dbReference type="Proteomes" id="UP000501690"/>
    </source>
</evidence>
<dbReference type="EMBL" id="CP039348">
    <property type="protein sequence ID" value="QCD90240.1"/>
    <property type="molecule type" value="Genomic_DNA"/>
</dbReference>
<dbReference type="Proteomes" id="UP000501690">
    <property type="component" value="Linkage Group LG4"/>
</dbReference>
<proteinExistence type="predicted"/>
<evidence type="ECO:0000313" key="1">
    <source>
        <dbReference type="EMBL" id="QCD90240.1"/>
    </source>
</evidence>
<gene>
    <name evidence="1" type="ORF">DEO72_LG4g1195</name>
</gene>
<accession>A0A4D6LP08</accession>
<dbReference type="AlphaFoldDB" id="A0A4D6LP08"/>
<sequence length="68" mass="7402">MLTLQTTPSQTLSFPYRSSARVWSLAFVKFVQAHSTPLFPALKPALGAVVFLYRALVSSSNLCPDKGS</sequence>
<name>A0A4D6LP08_VIGUN</name>
<reference evidence="1 2" key="1">
    <citation type="submission" date="2019-04" db="EMBL/GenBank/DDBJ databases">
        <title>An improved genome assembly and genetic linkage map for asparagus bean, Vigna unguiculata ssp. sesquipedialis.</title>
        <authorList>
            <person name="Xia Q."/>
            <person name="Zhang R."/>
            <person name="Dong Y."/>
        </authorList>
    </citation>
    <scope>NUCLEOTIDE SEQUENCE [LARGE SCALE GENOMIC DNA]</scope>
    <source>
        <tissue evidence="1">Leaf</tissue>
    </source>
</reference>
<keyword evidence="2" id="KW-1185">Reference proteome</keyword>
<protein>
    <submittedName>
        <fullName evidence="1">Uncharacterized protein</fullName>
    </submittedName>
</protein>